<protein>
    <recommendedName>
        <fullName evidence="3">ABC transporter domain-containing protein</fullName>
    </recommendedName>
</protein>
<dbReference type="GO" id="GO:0016887">
    <property type="term" value="F:ATP hydrolysis activity"/>
    <property type="evidence" value="ECO:0007669"/>
    <property type="project" value="InterPro"/>
</dbReference>
<sequence>MHLDTEPPSWRRKSNQNPLDSEKKLESVHKDNYCSIAIAVATILNPLLRWRWIDSSRFDQKRLIRKHALGHRTTVLAKEIEPESIRFGEETRIRSEPNCDIYFDILWDALSGQEHLHLFASIKGLPPSSIESVAQESLAEVRLTESAKIRAGSYSGGMKRRLSVAIALIGDPKLVILDEPVRMCGGLEGWSLVENRESSFEKREEQGISVGERETVEKINCSNIVAEMKAWLFRIVYRFDKNVREALKN</sequence>
<dbReference type="Proteomes" id="UP000593564">
    <property type="component" value="Unassembled WGS sequence"/>
</dbReference>
<dbReference type="PANTHER" id="PTHR19229:SF205">
    <property type="entry name" value="ABC TRANSPORTER A FAMILY MEMBER 1-RELATED"/>
    <property type="match status" value="1"/>
</dbReference>
<dbReference type="GO" id="GO:0140359">
    <property type="term" value="F:ABC-type transporter activity"/>
    <property type="evidence" value="ECO:0007669"/>
    <property type="project" value="InterPro"/>
</dbReference>
<feature type="domain" description="ABC transporter" evidence="3">
    <location>
        <begin position="115"/>
        <end position="181"/>
    </location>
</feature>
<gene>
    <name evidence="4" type="ORF">HYC85_025386</name>
</gene>
<dbReference type="GO" id="GO:0005319">
    <property type="term" value="F:lipid transporter activity"/>
    <property type="evidence" value="ECO:0007669"/>
    <property type="project" value="TreeGrafter"/>
</dbReference>
<comment type="similarity">
    <text evidence="1">Belongs to the ABC transporter superfamily. ABCA family. CPR flippase (TC 3.A.1.211) subfamily.</text>
</comment>
<feature type="region of interest" description="Disordered" evidence="2">
    <location>
        <begin position="1"/>
        <end position="22"/>
    </location>
</feature>
<dbReference type="Pfam" id="PF00005">
    <property type="entry name" value="ABC_tran"/>
    <property type="match status" value="1"/>
</dbReference>
<dbReference type="InterPro" id="IPR003439">
    <property type="entry name" value="ABC_transporter-like_ATP-bd"/>
</dbReference>
<evidence type="ECO:0000313" key="4">
    <source>
        <dbReference type="EMBL" id="KAF5937880.1"/>
    </source>
</evidence>
<evidence type="ECO:0000313" key="5">
    <source>
        <dbReference type="Proteomes" id="UP000593564"/>
    </source>
</evidence>
<dbReference type="GO" id="GO:0005524">
    <property type="term" value="F:ATP binding"/>
    <property type="evidence" value="ECO:0007669"/>
    <property type="project" value="InterPro"/>
</dbReference>
<organism evidence="4 5">
    <name type="scientific">Camellia sinensis</name>
    <name type="common">Tea plant</name>
    <name type="synonym">Thea sinensis</name>
    <dbReference type="NCBI Taxonomy" id="4442"/>
    <lineage>
        <taxon>Eukaryota</taxon>
        <taxon>Viridiplantae</taxon>
        <taxon>Streptophyta</taxon>
        <taxon>Embryophyta</taxon>
        <taxon>Tracheophyta</taxon>
        <taxon>Spermatophyta</taxon>
        <taxon>Magnoliopsida</taxon>
        <taxon>eudicotyledons</taxon>
        <taxon>Gunneridae</taxon>
        <taxon>Pentapetalae</taxon>
        <taxon>asterids</taxon>
        <taxon>Ericales</taxon>
        <taxon>Theaceae</taxon>
        <taxon>Camellia</taxon>
    </lineage>
</organism>
<comment type="caution">
    <text evidence="4">The sequence shown here is derived from an EMBL/GenBank/DDBJ whole genome shotgun (WGS) entry which is preliminary data.</text>
</comment>
<keyword evidence="5" id="KW-1185">Reference proteome</keyword>
<reference evidence="4 5" key="2">
    <citation type="submission" date="2020-07" db="EMBL/GenBank/DDBJ databases">
        <title>Genome assembly of wild tea tree DASZ reveals pedigree and selection history of tea varieties.</title>
        <authorList>
            <person name="Zhang W."/>
        </authorList>
    </citation>
    <scope>NUCLEOTIDE SEQUENCE [LARGE SCALE GENOMIC DNA]</scope>
    <source>
        <strain evidence="5">cv. G240</strain>
        <tissue evidence="4">Leaf</tissue>
    </source>
</reference>
<accession>A0A7J7GAW4</accession>
<evidence type="ECO:0000256" key="2">
    <source>
        <dbReference type="SAM" id="MobiDB-lite"/>
    </source>
</evidence>
<evidence type="ECO:0000256" key="1">
    <source>
        <dbReference type="ARBA" id="ARBA00008526"/>
    </source>
</evidence>
<name>A0A7J7GAW4_CAMSI</name>
<reference evidence="5" key="1">
    <citation type="journal article" date="2020" name="Nat. Commun.">
        <title>Genome assembly of wild tea tree DASZ reveals pedigree and selection history of tea varieties.</title>
        <authorList>
            <person name="Zhang W."/>
            <person name="Zhang Y."/>
            <person name="Qiu H."/>
            <person name="Guo Y."/>
            <person name="Wan H."/>
            <person name="Zhang X."/>
            <person name="Scossa F."/>
            <person name="Alseekh S."/>
            <person name="Zhang Q."/>
            <person name="Wang P."/>
            <person name="Xu L."/>
            <person name="Schmidt M.H."/>
            <person name="Jia X."/>
            <person name="Li D."/>
            <person name="Zhu A."/>
            <person name="Guo F."/>
            <person name="Chen W."/>
            <person name="Ni D."/>
            <person name="Usadel B."/>
            <person name="Fernie A.R."/>
            <person name="Wen W."/>
        </authorList>
    </citation>
    <scope>NUCLEOTIDE SEQUENCE [LARGE SCALE GENOMIC DNA]</scope>
    <source>
        <strain evidence="5">cv. G240</strain>
    </source>
</reference>
<dbReference type="EMBL" id="JACBKZ010000012">
    <property type="protein sequence ID" value="KAF5937880.1"/>
    <property type="molecule type" value="Genomic_DNA"/>
</dbReference>
<dbReference type="InterPro" id="IPR026082">
    <property type="entry name" value="ABCA"/>
</dbReference>
<dbReference type="InterPro" id="IPR027417">
    <property type="entry name" value="P-loop_NTPase"/>
</dbReference>
<dbReference type="Gene3D" id="3.40.50.300">
    <property type="entry name" value="P-loop containing nucleotide triphosphate hydrolases"/>
    <property type="match status" value="1"/>
</dbReference>
<proteinExistence type="inferred from homology"/>
<dbReference type="AlphaFoldDB" id="A0A7J7GAW4"/>
<dbReference type="SUPFAM" id="SSF52540">
    <property type="entry name" value="P-loop containing nucleoside triphosphate hydrolases"/>
    <property type="match status" value="1"/>
</dbReference>
<dbReference type="GO" id="GO:0016020">
    <property type="term" value="C:membrane"/>
    <property type="evidence" value="ECO:0007669"/>
    <property type="project" value="InterPro"/>
</dbReference>
<dbReference type="PANTHER" id="PTHR19229">
    <property type="entry name" value="ATP-BINDING CASSETTE TRANSPORTER SUBFAMILY A ABCA"/>
    <property type="match status" value="1"/>
</dbReference>
<evidence type="ECO:0000259" key="3">
    <source>
        <dbReference type="Pfam" id="PF00005"/>
    </source>
</evidence>